<dbReference type="AlphaFoldDB" id="A0A1X2I1B3"/>
<protein>
    <submittedName>
        <fullName evidence="2">Uncharacterized protein</fullName>
    </submittedName>
</protein>
<evidence type="ECO:0000313" key="3">
    <source>
        <dbReference type="Proteomes" id="UP000193560"/>
    </source>
</evidence>
<evidence type="ECO:0000256" key="1">
    <source>
        <dbReference type="SAM" id="MobiDB-lite"/>
    </source>
</evidence>
<name>A0A1X2I1B3_9FUNG</name>
<dbReference type="SUPFAM" id="SSF52047">
    <property type="entry name" value="RNI-like"/>
    <property type="match status" value="1"/>
</dbReference>
<sequence length="420" mass="48246">MLRTRKSTEESQRYGHSDQPSSSSTSPNKEWPHRTGRTSDIQCVSDDKKYGNSHFTHGDTEKMERYDEEMIHHERSTIQVISDDTVTNLPHLRRLPNEILECIIDHAAGLLIPHNSVCHNGRWFGFEQQRALYTCTLVNKQFHSVANRVLWQEPTLYVSRTHMQQLLDCLGATEKPLGQYIRRLVLLDTSCADSQYLRPMGQISDLEAFLNGTEDFTTKVSPLTSSSNLEYLPRRCPRLFTPEPNNNQTLGDTGRAIAHYCHHLTELSVTCGYDIMTSANLFQRNNIKKMVLWPHLEILRLDHAFDIDSTTFIDFIKSHPHLELIRLRDAHLTDASLDALTVFLPHLRQLLLDNASEFSSGALLRLIQHCQKLVLVELLKCKFMMTDLLETLDNDVHEVSLKENDIANIRRAQKTGKNVH</sequence>
<keyword evidence="3" id="KW-1185">Reference proteome</keyword>
<feature type="compositionally biased region" description="Basic and acidic residues" evidence="1">
    <location>
        <begin position="45"/>
        <end position="59"/>
    </location>
</feature>
<organism evidence="2 3">
    <name type="scientific">Absidia repens</name>
    <dbReference type="NCBI Taxonomy" id="90262"/>
    <lineage>
        <taxon>Eukaryota</taxon>
        <taxon>Fungi</taxon>
        <taxon>Fungi incertae sedis</taxon>
        <taxon>Mucoromycota</taxon>
        <taxon>Mucoromycotina</taxon>
        <taxon>Mucoromycetes</taxon>
        <taxon>Mucorales</taxon>
        <taxon>Cunninghamellaceae</taxon>
        <taxon>Absidia</taxon>
    </lineage>
</organism>
<dbReference type="STRING" id="90262.A0A1X2I1B3"/>
<dbReference type="Gene3D" id="3.80.10.10">
    <property type="entry name" value="Ribonuclease Inhibitor"/>
    <property type="match status" value="1"/>
</dbReference>
<accession>A0A1X2I1B3</accession>
<dbReference type="InterPro" id="IPR032675">
    <property type="entry name" value="LRR_dom_sf"/>
</dbReference>
<dbReference type="Proteomes" id="UP000193560">
    <property type="component" value="Unassembled WGS sequence"/>
</dbReference>
<feature type="region of interest" description="Disordered" evidence="1">
    <location>
        <begin position="1"/>
        <end position="59"/>
    </location>
</feature>
<reference evidence="2 3" key="1">
    <citation type="submission" date="2016-07" db="EMBL/GenBank/DDBJ databases">
        <title>Pervasive Adenine N6-methylation of Active Genes in Fungi.</title>
        <authorList>
            <consortium name="DOE Joint Genome Institute"/>
            <person name="Mondo S.J."/>
            <person name="Dannebaum R.O."/>
            <person name="Kuo R.C."/>
            <person name="Labutti K."/>
            <person name="Haridas S."/>
            <person name="Kuo A."/>
            <person name="Salamov A."/>
            <person name="Ahrendt S.R."/>
            <person name="Lipzen A."/>
            <person name="Sullivan W."/>
            <person name="Andreopoulos W.B."/>
            <person name="Clum A."/>
            <person name="Lindquist E."/>
            <person name="Daum C."/>
            <person name="Ramamoorthy G.K."/>
            <person name="Gryganskyi A."/>
            <person name="Culley D."/>
            <person name="Magnuson J.K."/>
            <person name="James T.Y."/>
            <person name="O'Malley M.A."/>
            <person name="Stajich J.E."/>
            <person name="Spatafora J.W."/>
            <person name="Visel A."/>
            <person name="Grigoriev I.V."/>
        </authorList>
    </citation>
    <scope>NUCLEOTIDE SEQUENCE [LARGE SCALE GENOMIC DNA]</scope>
    <source>
        <strain evidence="2 3">NRRL 1336</strain>
    </source>
</reference>
<proteinExistence type="predicted"/>
<evidence type="ECO:0000313" key="2">
    <source>
        <dbReference type="EMBL" id="ORZ07328.1"/>
    </source>
</evidence>
<dbReference type="OrthoDB" id="550575at2759"/>
<gene>
    <name evidence="2" type="ORF">BCR42DRAFT_426069</name>
</gene>
<feature type="compositionally biased region" description="Basic and acidic residues" evidence="1">
    <location>
        <begin position="1"/>
        <end position="16"/>
    </location>
</feature>
<dbReference type="EMBL" id="MCGE01000035">
    <property type="protein sequence ID" value="ORZ07328.1"/>
    <property type="molecule type" value="Genomic_DNA"/>
</dbReference>
<comment type="caution">
    <text evidence="2">The sequence shown here is derived from an EMBL/GenBank/DDBJ whole genome shotgun (WGS) entry which is preliminary data.</text>
</comment>